<keyword evidence="2" id="KW-1185">Reference proteome</keyword>
<evidence type="ECO:0008006" key="3">
    <source>
        <dbReference type="Google" id="ProtNLM"/>
    </source>
</evidence>
<dbReference type="EnsemblMetazoa" id="XM_050658995.1">
    <property type="protein sequence ID" value="XP_050514952.1"/>
    <property type="gene ID" value="LOC126890145"/>
</dbReference>
<name>A0ABM5KXP8_DIAVI</name>
<protein>
    <recommendedName>
        <fullName evidence="3">Armadillo repeat-containing protein 1</fullName>
    </recommendedName>
</protein>
<dbReference type="RefSeq" id="XP_050514952.1">
    <property type="nucleotide sequence ID" value="XM_050658995.1"/>
</dbReference>
<evidence type="ECO:0000313" key="2">
    <source>
        <dbReference type="Proteomes" id="UP001652700"/>
    </source>
</evidence>
<dbReference type="GeneID" id="126890145"/>
<organism evidence="1 2">
    <name type="scientific">Diabrotica virgifera virgifera</name>
    <name type="common">western corn rootworm</name>
    <dbReference type="NCBI Taxonomy" id="50390"/>
    <lineage>
        <taxon>Eukaryota</taxon>
        <taxon>Metazoa</taxon>
        <taxon>Ecdysozoa</taxon>
        <taxon>Arthropoda</taxon>
        <taxon>Hexapoda</taxon>
        <taxon>Insecta</taxon>
        <taxon>Pterygota</taxon>
        <taxon>Neoptera</taxon>
        <taxon>Endopterygota</taxon>
        <taxon>Coleoptera</taxon>
        <taxon>Polyphaga</taxon>
        <taxon>Cucujiformia</taxon>
        <taxon>Chrysomeloidea</taxon>
        <taxon>Chrysomelidae</taxon>
        <taxon>Galerucinae</taxon>
        <taxon>Diabroticina</taxon>
        <taxon>Diabroticites</taxon>
        <taxon>Diabrotica</taxon>
    </lineage>
</organism>
<sequence>MTTIDILKSYKIQSENNNEQLDSKGKQDILHVATLLESENLKILSLCLDILENYAANKSTHSFLLTTLGIYEAIETLSIRVKDSNKKIYQKVLKITNKLRNAAHLANNNSNRCNKSRNKNKLYVLHFEVMDRDILICLEELLLKIKGVISFIVNIDMKRCTIRISAKVEIKDIVNTIHEKAGLMCLIVVKNTVTSSEEYMDIFKNKSESYYQYEEDEVLEEDWAITKNTKPPSEDGNSFLTKLIHYWNESLYW</sequence>
<reference evidence="1" key="1">
    <citation type="submission" date="2025-05" db="UniProtKB">
        <authorList>
            <consortium name="EnsemblMetazoa"/>
        </authorList>
    </citation>
    <scope>IDENTIFICATION</scope>
</reference>
<evidence type="ECO:0000313" key="1">
    <source>
        <dbReference type="EnsemblMetazoa" id="XP_050514952.1"/>
    </source>
</evidence>
<dbReference type="Proteomes" id="UP001652700">
    <property type="component" value="Unplaced"/>
</dbReference>
<dbReference type="PANTHER" id="PTHR28592:SF1">
    <property type="entry name" value="ARMADILLO REPEAT-CONTAINING PROTEIN 1"/>
    <property type="match status" value="1"/>
</dbReference>
<dbReference type="PANTHER" id="PTHR28592">
    <property type="entry name" value="ARMADILLO REPEAT-CONTAINING PROTEIN 1"/>
    <property type="match status" value="1"/>
</dbReference>
<proteinExistence type="predicted"/>
<accession>A0ABM5KXP8</accession>